<gene>
    <name evidence="2" type="ORF">OLEA9_A021131</name>
</gene>
<sequence>MSGAPPMTRENPEDRVPSAPDHTYNCIRSPRAGHPEPIDCRWTIRSAPAMRAGRCVPTGGRTGNISFGGLLRASNDRLRTSIDKGNPTV</sequence>
<reference evidence="2 3" key="1">
    <citation type="submission" date="2019-12" db="EMBL/GenBank/DDBJ databases">
        <authorList>
            <person name="Alioto T."/>
            <person name="Alioto T."/>
            <person name="Gomez Garrido J."/>
        </authorList>
    </citation>
    <scope>NUCLEOTIDE SEQUENCE [LARGE SCALE GENOMIC DNA]</scope>
</reference>
<protein>
    <submittedName>
        <fullName evidence="2">Uncharacterized protein</fullName>
    </submittedName>
</protein>
<keyword evidence="3" id="KW-1185">Reference proteome</keyword>
<evidence type="ECO:0000313" key="2">
    <source>
        <dbReference type="EMBL" id="CAA2955352.1"/>
    </source>
</evidence>
<dbReference type="AlphaFoldDB" id="A0A8S0PPA3"/>
<comment type="caution">
    <text evidence="2">The sequence shown here is derived from an EMBL/GenBank/DDBJ whole genome shotgun (WGS) entry which is preliminary data.</text>
</comment>
<name>A0A8S0PPA3_OLEEU</name>
<dbReference type="OrthoDB" id="1712943at2759"/>
<organism evidence="2 3">
    <name type="scientific">Olea europaea subsp. europaea</name>
    <dbReference type="NCBI Taxonomy" id="158383"/>
    <lineage>
        <taxon>Eukaryota</taxon>
        <taxon>Viridiplantae</taxon>
        <taxon>Streptophyta</taxon>
        <taxon>Embryophyta</taxon>
        <taxon>Tracheophyta</taxon>
        <taxon>Spermatophyta</taxon>
        <taxon>Magnoliopsida</taxon>
        <taxon>eudicotyledons</taxon>
        <taxon>Gunneridae</taxon>
        <taxon>Pentapetalae</taxon>
        <taxon>asterids</taxon>
        <taxon>lamiids</taxon>
        <taxon>Lamiales</taxon>
        <taxon>Oleaceae</taxon>
        <taxon>Oleeae</taxon>
        <taxon>Olea</taxon>
    </lineage>
</organism>
<evidence type="ECO:0000256" key="1">
    <source>
        <dbReference type="SAM" id="MobiDB-lite"/>
    </source>
</evidence>
<dbReference type="EMBL" id="CACTIH010000146">
    <property type="protein sequence ID" value="CAA2955352.1"/>
    <property type="molecule type" value="Genomic_DNA"/>
</dbReference>
<dbReference type="Gramene" id="OE9A021131T1">
    <property type="protein sequence ID" value="OE9A021131C1"/>
    <property type="gene ID" value="OE9A021131"/>
</dbReference>
<feature type="region of interest" description="Disordered" evidence="1">
    <location>
        <begin position="1"/>
        <end position="30"/>
    </location>
</feature>
<accession>A0A8S0PPA3</accession>
<dbReference type="Proteomes" id="UP000594638">
    <property type="component" value="Unassembled WGS sequence"/>
</dbReference>
<evidence type="ECO:0000313" key="3">
    <source>
        <dbReference type="Proteomes" id="UP000594638"/>
    </source>
</evidence>
<proteinExistence type="predicted"/>